<feature type="compositionally biased region" description="Gly residues" evidence="1">
    <location>
        <begin position="548"/>
        <end position="557"/>
    </location>
</feature>
<dbReference type="EMBL" id="AZNH01000154">
    <property type="protein sequence ID" value="KID81390.1"/>
    <property type="molecule type" value="Genomic_DNA"/>
</dbReference>
<name>A0A0B4G477_METGA</name>
<dbReference type="InterPro" id="IPR040595">
    <property type="entry name" value="EZH2_N"/>
</dbReference>
<protein>
    <recommendedName>
        <fullName evidence="7">CXC domain-containing protein</fullName>
    </recommendedName>
</protein>
<evidence type="ECO:0000313" key="6">
    <source>
        <dbReference type="Proteomes" id="UP000031192"/>
    </source>
</evidence>
<proteinExistence type="predicted"/>
<dbReference type="InterPro" id="IPR040968">
    <property type="entry name" value="EZH2_MCSS_fung"/>
</dbReference>
<dbReference type="Pfam" id="PF18601">
    <property type="entry name" value="EZH2_N"/>
    <property type="match status" value="1"/>
</dbReference>
<evidence type="ECO:0000256" key="1">
    <source>
        <dbReference type="SAM" id="MobiDB-lite"/>
    </source>
</evidence>
<keyword evidence="6" id="KW-1185">Reference proteome</keyword>
<feature type="domain" description="EZH2 N-terminal" evidence="3">
    <location>
        <begin position="97"/>
        <end position="175"/>
    </location>
</feature>
<reference evidence="5 6" key="1">
    <citation type="journal article" date="2014" name="Proc. Natl. Acad. Sci. U.S.A.">
        <title>Trajectory and genomic determinants of fungal-pathogen speciation and host adaptation.</title>
        <authorList>
            <person name="Hu X."/>
            <person name="Xiao G."/>
            <person name="Zheng P."/>
            <person name="Shang Y."/>
            <person name="Su Y."/>
            <person name="Zhang X."/>
            <person name="Liu X."/>
            <person name="Zhan S."/>
            <person name="St Leger R.J."/>
            <person name="Wang C."/>
        </authorList>
    </citation>
    <scope>NUCLEOTIDE SEQUENCE [LARGE SCALE GENOMIC DNA]</scope>
    <source>
        <strain evidence="5 6">ARSEF 977</strain>
    </source>
</reference>
<evidence type="ECO:0000259" key="3">
    <source>
        <dbReference type="Pfam" id="PF18601"/>
    </source>
</evidence>
<evidence type="ECO:0000313" key="5">
    <source>
        <dbReference type="EMBL" id="KID81390.1"/>
    </source>
</evidence>
<dbReference type="Pfam" id="PF18600">
    <property type="entry name" value="Ezh2_MCSS_fung"/>
    <property type="match status" value="1"/>
</dbReference>
<dbReference type="Proteomes" id="UP000031192">
    <property type="component" value="Unassembled WGS sequence"/>
</dbReference>
<feature type="domain" description="EZH2 preSET CXC" evidence="4">
    <location>
        <begin position="438"/>
        <end position="484"/>
    </location>
</feature>
<feature type="compositionally biased region" description="Basic and acidic residues" evidence="1">
    <location>
        <begin position="653"/>
        <end position="681"/>
    </location>
</feature>
<feature type="compositionally biased region" description="Acidic residues" evidence="1">
    <location>
        <begin position="623"/>
        <end position="633"/>
    </location>
</feature>
<feature type="region of interest" description="Disordered" evidence="1">
    <location>
        <begin position="540"/>
        <end position="681"/>
    </location>
</feature>
<gene>
    <name evidence="5" type="ORF">MGU_11245</name>
</gene>
<dbReference type="HOGENOM" id="CLU_004089_2_0_1"/>
<evidence type="ECO:0000259" key="4">
    <source>
        <dbReference type="Pfam" id="PF21509"/>
    </source>
</evidence>
<feature type="domain" description="EZH2 MCSS" evidence="2">
    <location>
        <begin position="323"/>
        <end position="370"/>
    </location>
</feature>
<dbReference type="InterPro" id="IPR048360">
    <property type="entry name" value="Ezh2_CXC_fung"/>
</dbReference>
<dbReference type="AlphaFoldDB" id="A0A0B4G477"/>
<comment type="caution">
    <text evidence="5">The sequence shown here is derived from an EMBL/GenBank/DDBJ whole genome shotgun (WGS) entry which is preliminary data.</text>
</comment>
<evidence type="ECO:0008006" key="7">
    <source>
        <dbReference type="Google" id="ProtNLM"/>
    </source>
</evidence>
<dbReference type="Pfam" id="PF21509">
    <property type="entry name" value="Ezh2-like__CXC_fung"/>
    <property type="match status" value="1"/>
</dbReference>
<evidence type="ECO:0000259" key="2">
    <source>
        <dbReference type="Pfam" id="PF18600"/>
    </source>
</evidence>
<accession>A0A0B4G477</accession>
<sequence length="747" mass="83646">MCLDRHLLAHSSAAVPHQPLASSGATPKAQTESNIEWTVEKIIVWLTIHQGEIKDDHVKLTGYTLQSTKASEKRIRHGPDLFANIGTPRLMGKSSNTMRIKFKQHLKGGRDKEEGHYAPICTKTNVDRVPPYRFHPVEIKKNVLAPNTMLTFAPHLRDLKSSEETQYDMWLKELEDMDRRSGFKPTNLEKKKQLVLQGEREATLALYLDSWLQRMAIPGCGKSQLIRYSNVLALESDETLSPQQKGKLLDFLNAAPGVKKAVKMFTDAFEHVFKYGQPPARQAELRRVVKLMDETADNITGLNPAINGATIPRVDDENEDELAESNLSTYCILGCLICFSHSCDHGEYDDKNTRHTFSMGSFSQALRRRRSPVHNDSGATPHIKPYRRQCYWRDGDRDPICLAAEFLNRDCDEVHIEFKSMGIPLPQPKLSEAPMKNLPWYDRRRKVLLGDWQDHTTSHAHQRREYLELCYHEGPCMPGSCACVDAGVLCEKFCGCTVDNCAYKFTGCGCLSQGKTCLDNKKDKPCICCKWRLQDDSGSEYDELIPGNGMGGDGGGRSLEEMEPPLRLRRQVRTSTETPTRQVELPNNTRSKRGGARPGSGRPRKHQRPASKPPTPPEHAPEAEPEAESEADLETAPAPAPAPDPESTSASKNSDKMETEIADSDDNKPCNRARQGDLKMEGDGTVMDMYRYGSGAIERGGQDGHRPSSETTILDCGIEQGFDCGMVLPKENKEKMKENNHVVDICD</sequence>
<organism evidence="5 6">
    <name type="scientific">Metarhizium guizhouense (strain ARSEF 977)</name>
    <dbReference type="NCBI Taxonomy" id="1276136"/>
    <lineage>
        <taxon>Eukaryota</taxon>
        <taxon>Fungi</taxon>
        <taxon>Dikarya</taxon>
        <taxon>Ascomycota</taxon>
        <taxon>Pezizomycotina</taxon>
        <taxon>Sordariomycetes</taxon>
        <taxon>Hypocreomycetidae</taxon>
        <taxon>Hypocreales</taxon>
        <taxon>Clavicipitaceae</taxon>
        <taxon>Metarhizium</taxon>
    </lineage>
</organism>
<feature type="compositionally biased region" description="Polar residues" evidence="1">
    <location>
        <begin position="573"/>
        <end position="589"/>
    </location>
</feature>